<dbReference type="AlphaFoldDB" id="A0A6A5ZXR3"/>
<proteinExistence type="predicted"/>
<reference evidence="3" key="1">
    <citation type="journal article" date="2020" name="Stud. Mycol.">
        <title>101 Dothideomycetes genomes: a test case for predicting lifestyles and emergence of pathogens.</title>
        <authorList>
            <person name="Haridas S."/>
            <person name="Albert R."/>
            <person name="Binder M."/>
            <person name="Bloem J."/>
            <person name="Labutti K."/>
            <person name="Salamov A."/>
            <person name="Andreopoulos B."/>
            <person name="Baker S."/>
            <person name="Barry K."/>
            <person name="Bills G."/>
            <person name="Bluhm B."/>
            <person name="Cannon C."/>
            <person name="Castanera R."/>
            <person name="Culley D."/>
            <person name="Daum C."/>
            <person name="Ezra D."/>
            <person name="Gonzalez J."/>
            <person name="Henrissat B."/>
            <person name="Kuo A."/>
            <person name="Liang C."/>
            <person name="Lipzen A."/>
            <person name="Lutzoni F."/>
            <person name="Magnuson J."/>
            <person name="Mondo S."/>
            <person name="Nolan M."/>
            <person name="Ohm R."/>
            <person name="Pangilinan J."/>
            <person name="Park H.-J."/>
            <person name="Ramirez L."/>
            <person name="Alfaro M."/>
            <person name="Sun H."/>
            <person name="Tritt A."/>
            <person name="Yoshinaga Y."/>
            <person name="Zwiers L.-H."/>
            <person name="Turgeon B."/>
            <person name="Goodwin S."/>
            <person name="Spatafora J."/>
            <person name="Crous P."/>
            <person name="Grigoriev I."/>
        </authorList>
    </citation>
    <scope>NUCLEOTIDE SEQUENCE</scope>
    <source>
        <strain evidence="3">CBS 627.86</strain>
    </source>
</reference>
<keyword evidence="2" id="KW-0472">Membrane</keyword>
<evidence type="ECO:0000313" key="4">
    <source>
        <dbReference type="Proteomes" id="UP000799770"/>
    </source>
</evidence>
<feature type="transmembrane region" description="Helical" evidence="2">
    <location>
        <begin position="125"/>
        <end position="148"/>
    </location>
</feature>
<keyword evidence="4" id="KW-1185">Reference proteome</keyword>
<evidence type="ECO:0000313" key="3">
    <source>
        <dbReference type="EMBL" id="KAF2123091.1"/>
    </source>
</evidence>
<accession>A0A6A5ZXR3</accession>
<sequence length="181" mass="19961">MAQPSTFPTELPPRAQALPSGTLKDRNCPNMRSCWTISYHSYSLRTSDKAVLARRICMWIILATRTAVSILSIMWGAWGNMIVSVIIGTILALIGFFFIAWCLARIGDAEGSRTVLGCKVGRWHFDIFVLILAILHVGLLIGAFFGVQGGALEGTWLILWLLIFAVAWIATWAPDEPPSNV</sequence>
<dbReference type="Proteomes" id="UP000799770">
    <property type="component" value="Unassembled WGS sequence"/>
</dbReference>
<dbReference type="OrthoDB" id="3750908at2759"/>
<feature type="transmembrane region" description="Helical" evidence="2">
    <location>
        <begin position="56"/>
        <end position="75"/>
    </location>
</feature>
<organism evidence="3 4">
    <name type="scientific">Lophiotrema nucula</name>
    <dbReference type="NCBI Taxonomy" id="690887"/>
    <lineage>
        <taxon>Eukaryota</taxon>
        <taxon>Fungi</taxon>
        <taxon>Dikarya</taxon>
        <taxon>Ascomycota</taxon>
        <taxon>Pezizomycotina</taxon>
        <taxon>Dothideomycetes</taxon>
        <taxon>Pleosporomycetidae</taxon>
        <taxon>Pleosporales</taxon>
        <taxon>Lophiotremataceae</taxon>
        <taxon>Lophiotrema</taxon>
    </lineage>
</organism>
<gene>
    <name evidence="3" type="ORF">BDV96DRAFT_681665</name>
</gene>
<keyword evidence="2" id="KW-1133">Transmembrane helix</keyword>
<dbReference type="EMBL" id="ML977310">
    <property type="protein sequence ID" value="KAF2123091.1"/>
    <property type="molecule type" value="Genomic_DNA"/>
</dbReference>
<feature type="transmembrane region" description="Helical" evidence="2">
    <location>
        <begin position="154"/>
        <end position="173"/>
    </location>
</feature>
<evidence type="ECO:0000256" key="1">
    <source>
        <dbReference type="SAM" id="MobiDB-lite"/>
    </source>
</evidence>
<name>A0A6A5ZXR3_9PLEO</name>
<keyword evidence="2" id="KW-0812">Transmembrane</keyword>
<protein>
    <submittedName>
        <fullName evidence="3">Uncharacterized protein</fullName>
    </submittedName>
</protein>
<feature type="region of interest" description="Disordered" evidence="1">
    <location>
        <begin position="1"/>
        <end position="23"/>
    </location>
</feature>
<feature type="transmembrane region" description="Helical" evidence="2">
    <location>
        <begin position="81"/>
        <end position="104"/>
    </location>
</feature>
<evidence type="ECO:0000256" key="2">
    <source>
        <dbReference type="SAM" id="Phobius"/>
    </source>
</evidence>